<dbReference type="PROSITE" id="PS50231">
    <property type="entry name" value="RICIN_B_LECTIN"/>
    <property type="match status" value="1"/>
</dbReference>
<keyword evidence="2" id="KW-1133">Transmembrane helix</keyword>
<dbReference type="SUPFAM" id="SSF50370">
    <property type="entry name" value="Ricin B-like lectins"/>
    <property type="match status" value="1"/>
</dbReference>
<accession>A0ABV1XT60</accession>
<dbReference type="EMBL" id="JBEPFB010000008">
    <property type="protein sequence ID" value="MER7374783.1"/>
    <property type="molecule type" value="Genomic_DNA"/>
</dbReference>
<feature type="compositionally biased region" description="Acidic residues" evidence="1">
    <location>
        <begin position="44"/>
        <end position="56"/>
    </location>
</feature>
<evidence type="ECO:0000313" key="4">
    <source>
        <dbReference type="EMBL" id="MER7374783.1"/>
    </source>
</evidence>
<comment type="caution">
    <text evidence="4">The sequence shown here is derived from an EMBL/GenBank/DDBJ whole genome shotgun (WGS) entry which is preliminary data.</text>
</comment>
<reference evidence="4 5" key="1">
    <citation type="submission" date="2024-06" db="EMBL/GenBank/DDBJ databases">
        <title>The Natural Products Discovery Center: Release of the First 8490 Sequenced Strains for Exploring Actinobacteria Biosynthetic Diversity.</title>
        <authorList>
            <person name="Kalkreuter E."/>
            <person name="Kautsar S.A."/>
            <person name="Yang D."/>
            <person name="Bader C.D."/>
            <person name="Teijaro C.N."/>
            <person name="Fluegel L."/>
            <person name="Davis C.M."/>
            <person name="Simpson J.R."/>
            <person name="Lauterbach L."/>
            <person name="Steele A.D."/>
            <person name="Gui C."/>
            <person name="Meng S."/>
            <person name="Li G."/>
            <person name="Viehrig K."/>
            <person name="Ye F."/>
            <person name="Su P."/>
            <person name="Kiefer A.F."/>
            <person name="Nichols A."/>
            <person name="Cepeda A.J."/>
            <person name="Yan W."/>
            <person name="Fan B."/>
            <person name="Jiang Y."/>
            <person name="Adhikari A."/>
            <person name="Zheng C.-J."/>
            <person name="Schuster L."/>
            <person name="Cowan T.M."/>
            <person name="Smanski M.J."/>
            <person name="Chevrette M.G."/>
            <person name="De Carvalho L.P.S."/>
            <person name="Shen B."/>
        </authorList>
    </citation>
    <scope>NUCLEOTIDE SEQUENCE [LARGE SCALE GENOMIC DNA]</scope>
    <source>
        <strain evidence="4 5">NPDC000155</strain>
    </source>
</reference>
<dbReference type="InterPro" id="IPR035992">
    <property type="entry name" value="Ricin_B-like_lectins"/>
</dbReference>
<dbReference type="SMART" id="SM00458">
    <property type="entry name" value="RICIN"/>
    <property type="match status" value="1"/>
</dbReference>
<dbReference type="Gene3D" id="2.80.10.50">
    <property type="match status" value="2"/>
</dbReference>
<evidence type="ECO:0000256" key="2">
    <source>
        <dbReference type="SAM" id="Phobius"/>
    </source>
</evidence>
<name>A0ABV1XT60_9ACTN</name>
<keyword evidence="2" id="KW-0812">Transmembrane</keyword>
<dbReference type="Pfam" id="PF00652">
    <property type="entry name" value="Ricin_B_lectin"/>
    <property type="match status" value="1"/>
</dbReference>
<evidence type="ECO:0000256" key="1">
    <source>
        <dbReference type="SAM" id="MobiDB-lite"/>
    </source>
</evidence>
<gene>
    <name evidence="4" type="ORF">ABT384_19300</name>
</gene>
<feature type="compositionally biased region" description="Low complexity" evidence="1">
    <location>
        <begin position="9"/>
        <end position="40"/>
    </location>
</feature>
<dbReference type="Proteomes" id="UP001486207">
    <property type="component" value="Unassembled WGS sequence"/>
</dbReference>
<dbReference type="InterPro" id="IPR000772">
    <property type="entry name" value="Ricin_B_lectin"/>
</dbReference>
<proteinExistence type="predicted"/>
<evidence type="ECO:0000313" key="5">
    <source>
        <dbReference type="Proteomes" id="UP001486207"/>
    </source>
</evidence>
<keyword evidence="2" id="KW-0472">Membrane</keyword>
<keyword evidence="5" id="KW-1185">Reference proteome</keyword>
<feature type="region of interest" description="Disordered" evidence="1">
    <location>
        <begin position="1"/>
        <end position="116"/>
    </location>
</feature>
<feature type="domain" description="Ricin B lectin" evidence="3">
    <location>
        <begin position="248"/>
        <end position="374"/>
    </location>
</feature>
<dbReference type="RefSeq" id="WP_229911934.1">
    <property type="nucleotide sequence ID" value="NZ_BNBM01000008.1"/>
</dbReference>
<feature type="region of interest" description="Disordered" evidence="1">
    <location>
        <begin position="140"/>
        <end position="247"/>
    </location>
</feature>
<sequence length="374" mass="38255">MTRPVQHNATSATAEAGAESGSESGSAAEETTATATAAQPQPEPEVEVEVEVEVEEASAKAEASSAGRTSDADADSESDPDAAAEAKSRLPALVRTMTATAIDRPQQQSAHVGRPGKAVLAGAAVAGALLVSVPFLVLTGGDDKDPKAAPAGGTVLGGDGQEAPGDFVVTKPDTSASKDGEKNSAKPDKPVRQAPGGGTAQSPGKETPKQDAGEEEQPKGDAGAKDQPAKSGGGDDQPANPDSGVTFSAPVSIRSHLSGRCLDVPNADFGDGKKLFVWDCNNGVAQKWQFASDGTMRIQGLCLDVANANYNDGTPIQIARCSGNAAQKFVVNERHDLVNTVVGKCVDIKDNNTGNGAWLQLWTCAGTDNQKWSV</sequence>
<organism evidence="4 5">
    <name type="scientific">Streptomyces lanatus</name>
    <dbReference type="NCBI Taxonomy" id="66900"/>
    <lineage>
        <taxon>Bacteria</taxon>
        <taxon>Bacillati</taxon>
        <taxon>Actinomycetota</taxon>
        <taxon>Actinomycetes</taxon>
        <taxon>Kitasatosporales</taxon>
        <taxon>Streptomycetaceae</taxon>
        <taxon>Streptomyces</taxon>
    </lineage>
</organism>
<feature type="compositionally biased region" description="Basic and acidic residues" evidence="1">
    <location>
        <begin position="206"/>
        <end position="228"/>
    </location>
</feature>
<feature type="compositionally biased region" description="Basic and acidic residues" evidence="1">
    <location>
        <begin position="176"/>
        <end position="191"/>
    </location>
</feature>
<protein>
    <submittedName>
        <fullName evidence="4">Ricin-type beta-trefoil lectin domain protein</fullName>
    </submittedName>
</protein>
<evidence type="ECO:0000259" key="3">
    <source>
        <dbReference type="SMART" id="SM00458"/>
    </source>
</evidence>
<feature type="compositionally biased region" description="Acidic residues" evidence="1">
    <location>
        <begin position="72"/>
        <end position="82"/>
    </location>
</feature>
<feature type="transmembrane region" description="Helical" evidence="2">
    <location>
        <begin position="118"/>
        <end position="138"/>
    </location>
</feature>